<dbReference type="EMBL" id="BPVZ01000057">
    <property type="protein sequence ID" value="GKV21440.1"/>
    <property type="molecule type" value="Genomic_DNA"/>
</dbReference>
<keyword evidence="1" id="KW-0479">Metal-binding</keyword>
<dbReference type="GO" id="GO:0008270">
    <property type="term" value="F:zinc ion binding"/>
    <property type="evidence" value="ECO:0007669"/>
    <property type="project" value="UniProtKB-KW"/>
</dbReference>
<evidence type="ECO:0000256" key="4">
    <source>
        <dbReference type="PROSITE-ProRule" id="PRU01343"/>
    </source>
</evidence>
<accession>A0AAV5K971</accession>
<keyword evidence="8" id="KW-1185">Reference proteome</keyword>
<sequence>MPRSQSSPTQSFASTPKSSAPKSFANKNSTPKKSFWSCSIATRCFKPTYRYEGKIRYCNCGTVSPRITAWTKSNVGRRFYGCRYYRGTMLYFFLQSLCFQQEEVEPCNAFEWHDAEIVGRALNVIWHLKLEYECLQSNFDELKECQNGEEMMTLPKL</sequence>
<evidence type="ECO:0000259" key="6">
    <source>
        <dbReference type="PROSITE" id="PS51999"/>
    </source>
</evidence>
<evidence type="ECO:0000256" key="5">
    <source>
        <dbReference type="SAM" id="MobiDB-lite"/>
    </source>
</evidence>
<comment type="caution">
    <text evidence="7">The sequence shown here is derived from an EMBL/GenBank/DDBJ whole genome shotgun (WGS) entry which is preliminary data.</text>
</comment>
<dbReference type="PANTHER" id="PTHR33248">
    <property type="entry name" value="ZINC ION-BINDING PROTEIN"/>
    <property type="match status" value="1"/>
</dbReference>
<evidence type="ECO:0000313" key="8">
    <source>
        <dbReference type="Proteomes" id="UP001054252"/>
    </source>
</evidence>
<keyword evidence="3" id="KW-0862">Zinc</keyword>
<dbReference type="Proteomes" id="UP001054252">
    <property type="component" value="Unassembled WGS sequence"/>
</dbReference>
<evidence type="ECO:0000256" key="1">
    <source>
        <dbReference type="ARBA" id="ARBA00022723"/>
    </source>
</evidence>
<protein>
    <recommendedName>
        <fullName evidence="6">GRF-type domain-containing protein</fullName>
    </recommendedName>
</protein>
<dbReference type="InterPro" id="IPR010666">
    <property type="entry name" value="Znf_GRF"/>
</dbReference>
<organism evidence="7 8">
    <name type="scientific">Rubroshorea leprosula</name>
    <dbReference type="NCBI Taxonomy" id="152421"/>
    <lineage>
        <taxon>Eukaryota</taxon>
        <taxon>Viridiplantae</taxon>
        <taxon>Streptophyta</taxon>
        <taxon>Embryophyta</taxon>
        <taxon>Tracheophyta</taxon>
        <taxon>Spermatophyta</taxon>
        <taxon>Magnoliopsida</taxon>
        <taxon>eudicotyledons</taxon>
        <taxon>Gunneridae</taxon>
        <taxon>Pentapetalae</taxon>
        <taxon>rosids</taxon>
        <taxon>malvids</taxon>
        <taxon>Malvales</taxon>
        <taxon>Dipterocarpaceae</taxon>
        <taxon>Rubroshorea</taxon>
    </lineage>
</organism>
<proteinExistence type="predicted"/>
<feature type="region of interest" description="Disordered" evidence="5">
    <location>
        <begin position="1"/>
        <end position="32"/>
    </location>
</feature>
<feature type="domain" description="GRF-type" evidence="6">
    <location>
        <begin position="58"/>
        <end position="116"/>
    </location>
</feature>
<dbReference type="PROSITE" id="PS51999">
    <property type="entry name" value="ZF_GRF"/>
    <property type="match status" value="1"/>
</dbReference>
<dbReference type="AlphaFoldDB" id="A0AAV5K971"/>
<evidence type="ECO:0000256" key="2">
    <source>
        <dbReference type="ARBA" id="ARBA00022771"/>
    </source>
</evidence>
<keyword evidence="2 4" id="KW-0863">Zinc-finger</keyword>
<gene>
    <name evidence="7" type="ORF">SLEP1_g31419</name>
</gene>
<evidence type="ECO:0000256" key="3">
    <source>
        <dbReference type="ARBA" id="ARBA00022833"/>
    </source>
</evidence>
<reference evidence="7 8" key="1">
    <citation type="journal article" date="2021" name="Commun. Biol.">
        <title>The genome of Shorea leprosula (Dipterocarpaceae) highlights the ecological relevance of drought in aseasonal tropical rainforests.</title>
        <authorList>
            <person name="Ng K.K.S."/>
            <person name="Kobayashi M.J."/>
            <person name="Fawcett J.A."/>
            <person name="Hatakeyama M."/>
            <person name="Paape T."/>
            <person name="Ng C.H."/>
            <person name="Ang C.C."/>
            <person name="Tnah L.H."/>
            <person name="Lee C.T."/>
            <person name="Nishiyama T."/>
            <person name="Sese J."/>
            <person name="O'Brien M.J."/>
            <person name="Copetti D."/>
            <person name="Mohd Noor M.I."/>
            <person name="Ong R.C."/>
            <person name="Putra M."/>
            <person name="Sireger I.Z."/>
            <person name="Indrioko S."/>
            <person name="Kosugi Y."/>
            <person name="Izuno A."/>
            <person name="Isagi Y."/>
            <person name="Lee S.L."/>
            <person name="Shimizu K.K."/>
        </authorList>
    </citation>
    <scope>NUCLEOTIDE SEQUENCE [LARGE SCALE GENOMIC DNA]</scope>
    <source>
        <strain evidence="7">214</strain>
    </source>
</reference>
<name>A0AAV5K971_9ROSI</name>
<evidence type="ECO:0000313" key="7">
    <source>
        <dbReference type="EMBL" id="GKV21440.1"/>
    </source>
</evidence>